<evidence type="ECO:0000313" key="2">
    <source>
        <dbReference type="Proteomes" id="UP000611629"/>
    </source>
</evidence>
<dbReference type="EMBL" id="JACBNQ010000010">
    <property type="protein sequence ID" value="NYB74463.1"/>
    <property type="molecule type" value="Genomic_DNA"/>
</dbReference>
<evidence type="ECO:0000313" key="1">
    <source>
        <dbReference type="EMBL" id="NYB74463.1"/>
    </source>
</evidence>
<protein>
    <submittedName>
        <fullName evidence="1">DUF2922 domain-containing protein</fullName>
    </submittedName>
</protein>
<organism evidence="1 2">
    <name type="scientific">Sedimentibacter hydroxybenzoicus DSM 7310</name>
    <dbReference type="NCBI Taxonomy" id="1123245"/>
    <lineage>
        <taxon>Bacteria</taxon>
        <taxon>Bacillati</taxon>
        <taxon>Bacillota</taxon>
        <taxon>Tissierellia</taxon>
        <taxon>Sedimentibacter</taxon>
    </lineage>
</organism>
<dbReference type="Pfam" id="PF11148">
    <property type="entry name" value="DUF2922"/>
    <property type="match status" value="1"/>
</dbReference>
<dbReference type="Proteomes" id="UP000611629">
    <property type="component" value="Unassembled WGS sequence"/>
</dbReference>
<reference evidence="1" key="1">
    <citation type="submission" date="2020-07" db="EMBL/GenBank/DDBJ databases">
        <title>Genomic analysis of a strain of Sedimentibacter Hydroxybenzoicus DSM7310.</title>
        <authorList>
            <person name="Ma S."/>
        </authorList>
    </citation>
    <scope>NUCLEOTIDE SEQUENCE</scope>
    <source>
        <strain evidence="1">DSM 7310</strain>
    </source>
</reference>
<comment type="caution">
    <text evidence="1">The sequence shown here is derived from an EMBL/GenBank/DDBJ whole genome shotgun (WGS) entry which is preliminary data.</text>
</comment>
<accession>A0A974BJS3</accession>
<dbReference type="InterPro" id="IPR021321">
    <property type="entry name" value="DUF2922"/>
</dbReference>
<dbReference type="AlphaFoldDB" id="A0A974BJS3"/>
<gene>
    <name evidence="1" type="ORF">HZF24_09980</name>
</gene>
<proteinExistence type="predicted"/>
<name>A0A974BJS3_SEDHY</name>
<keyword evidence="2" id="KW-1185">Reference proteome</keyword>
<dbReference type="RefSeq" id="WP_179238173.1">
    <property type="nucleotide sequence ID" value="NZ_JACBNQ010000010.1"/>
</dbReference>
<sequence length="70" mass="7846">MAKRLLMTFKTLDGATTSLTVDEPRDGLTEAEVREVMDNIIAKNIFETKKGDLFEIKSAEIISTTEEILI</sequence>